<feature type="signal peptide" evidence="1">
    <location>
        <begin position="1"/>
        <end position="21"/>
    </location>
</feature>
<evidence type="ECO:0000313" key="3">
    <source>
        <dbReference type="EMBL" id="MIV46656.1"/>
    </source>
</evidence>
<reference evidence="3" key="1">
    <citation type="submission" date="2018-07" db="EMBL/GenBank/DDBJ databases">
        <authorList>
            <consortium name="GenomeTrakr network: Whole genome sequencing for foodborne pathogen traceback"/>
        </authorList>
    </citation>
    <scope>NUCLEOTIDE SEQUENCE [LARGE SCALE GENOMIC DNA]</scope>
    <source>
        <strain evidence="3">CFSAN048114</strain>
    </source>
</reference>
<dbReference type="InterPro" id="IPR025864">
    <property type="entry name" value="TraW_N_dom"/>
</dbReference>
<dbReference type="NCBIfam" id="TIGR02743">
    <property type="entry name" value="TraW"/>
    <property type="match status" value="1"/>
</dbReference>
<accession>A0A402WM60</accession>
<dbReference type="NCBIfam" id="NF010298">
    <property type="entry name" value="PRK13738.1"/>
    <property type="match status" value="1"/>
</dbReference>
<dbReference type="EMBL" id="RSUV01000026">
    <property type="protein sequence ID" value="MIV46656.1"/>
    <property type="molecule type" value="Genomic_DNA"/>
</dbReference>
<organism evidence="3">
    <name type="scientific">Salmonella enterica</name>
    <name type="common">Salmonella choleraesuis</name>
    <dbReference type="NCBI Taxonomy" id="28901"/>
    <lineage>
        <taxon>Bacteria</taxon>
        <taxon>Pseudomonadati</taxon>
        <taxon>Pseudomonadota</taxon>
        <taxon>Gammaproteobacteria</taxon>
        <taxon>Enterobacterales</taxon>
        <taxon>Enterobacteriaceae</taxon>
        <taxon>Salmonella</taxon>
    </lineage>
</organism>
<evidence type="ECO:0000256" key="1">
    <source>
        <dbReference type="SAM" id="SignalP"/>
    </source>
</evidence>
<dbReference type="AlphaFoldDB" id="A0A402WM60"/>
<name>A0A402WM60_SALER</name>
<sequence>MNKQPMLIALILLALSASSGAKDLGTWGNVFEPAEQDMLDFIQNRLKGMEQNGELDRLRREAVERVKRNAVRPPAVGGLSHAVKYRSFVFDPTFTVQETVTDLQGNIIARKGDKVNPLDKVPFNQVLYFIDGDDKAQMDWARKEITGQTNIKVILVKGNIKDTSDALNERIYFDQAGVLTRKFGFSSIPVRVSRDGRVLKVEEIPVSGVKNDSNNVR</sequence>
<feature type="chain" id="PRO_5019419763" evidence="1">
    <location>
        <begin position="22"/>
        <end position="217"/>
    </location>
</feature>
<dbReference type="InterPro" id="IPR014114">
    <property type="entry name" value="TraW"/>
</dbReference>
<proteinExistence type="predicted"/>
<dbReference type="Pfam" id="PF12477">
    <property type="entry name" value="TraW_N"/>
    <property type="match status" value="1"/>
</dbReference>
<dbReference type="Proteomes" id="UP000839530">
    <property type="component" value="Unassembled WGS sequence"/>
</dbReference>
<keyword evidence="1" id="KW-0732">Signal</keyword>
<protein>
    <submittedName>
        <fullName evidence="3">Type-F conjugative transfer system protein TraW</fullName>
    </submittedName>
</protein>
<gene>
    <name evidence="3" type="primary">traW</name>
    <name evidence="3" type="ORF">A7E06_24980</name>
</gene>
<feature type="domain" description="Type-F conjugative transfer system protein TraW N-terminal" evidence="2">
    <location>
        <begin position="7"/>
        <end position="32"/>
    </location>
</feature>
<evidence type="ECO:0000259" key="2">
    <source>
        <dbReference type="Pfam" id="PF12477"/>
    </source>
</evidence>
<comment type="caution">
    <text evidence="3">The sequence shown here is derived from an EMBL/GenBank/DDBJ whole genome shotgun (WGS) entry which is preliminary data.</text>
</comment>